<proteinExistence type="predicted"/>
<evidence type="ECO:0000313" key="2">
    <source>
        <dbReference type="EMBL" id="PZR30667.1"/>
    </source>
</evidence>
<dbReference type="InterPro" id="IPR025296">
    <property type="entry name" value="DUF4158"/>
</dbReference>
<reference evidence="2 3" key="1">
    <citation type="submission" date="2017-08" db="EMBL/GenBank/DDBJ databases">
        <title>Infants hospitalized years apart are colonized by the same room-sourced microbial strains.</title>
        <authorList>
            <person name="Brooks B."/>
            <person name="Olm M.R."/>
            <person name="Firek B.A."/>
            <person name="Baker R."/>
            <person name="Thomas B.C."/>
            <person name="Morowitz M.J."/>
            <person name="Banfield J.F."/>
        </authorList>
    </citation>
    <scope>NUCLEOTIDE SEQUENCE [LARGE SCALE GENOMIC DNA]</scope>
    <source>
        <strain evidence="2">S2_003_000_R2_4</strain>
    </source>
</reference>
<name>A0A2W5UVK6_9CAUL</name>
<protein>
    <recommendedName>
        <fullName evidence="1">DUF4158 domain-containing protein</fullName>
    </recommendedName>
</protein>
<dbReference type="EMBL" id="QFQZ01000121">
    <property type="protein sequence ID" value="PZR30667.1"/>
    <property type="molecule type" value="Genomic_DNA"/>
</dbReference>
<organism evidence="2 3">
    <name type="scientific">Caulobacter segnis</name>
    <dbReference type="NCBI Taxonomy" id="88688"/>
    <lineage>
        <taxon>Bacteria</taxon>
        <taxon>Pseudomonadati</taxon>
        <taxon>Pseudomonadota</taxon>
        <taxon>Alphaproteobacteria</taxon>
        <taxon>Caulobacterales</taxon>
        <taxon>Caulobacteraceae</taxon>
        <taxon>Caulobacter</taxon>
    </lineage>
</organism>
<sequence>MARRSLLTGEERRRLFEPPTSDREIATRYTLSLEKLDWIEERRRPANKLGAAVQLALVRHPGFGWTGSQTVAPTLLKFIAEQIHVPPEAMSLYGARVPTRSAHHAAILARLGLRPFSRTDLRLAIAIAADAARSTDKGGPIVEAVMTQLRRQGVALPSPDTIERVSLAGRAQARRQSAVDLLASLSEAQLAALDQLLVNDQQLGKSALAWLRDLPETPSALNMGALMERLDYVRAIGLPPKIAEAIHERRFDQYVREGAIAPAFLLGGYSVGRRRATVAAQLLDLERRI</sequence>
<accession>A0A2W5UVK6</accession>
<dbReference type="Proteomes" id="UP000249393">
    <property type="component" value="Unassembled WGS sequence"/>
</dbReference>
<dbReference type="AlphaFoldDB" id="A0A2W5UVK6"/>
<evidence type="ECO:0000313" key="3">
    <source>
        <dbReference type="Proteomes" id="UP000249393"/>
    </source>
</evidence>
<comment type="caution">
    <text evidence="2">The sequence shown here is derived from an EMBL/GenBank/DDBJ whole genome shotgun (WGS) entry which is preliminary data.</text>
</comment>
<gene>
    <name evidence="2" type="ORF">DI526_21925</name>
</gene>
<dbReference type="Pfam" id="PF13700">
    <property type="entry name" value="DUF4158"/>
    <property type="match status" value="1"/>
</dbReference>
<evidence type="ECO:0000259" key="1">
    <source>
        <dbReference type="Pfam" id="PF13700"/>
    </source>
</evidence>
<feature type="domain" description="DUF4158" evidence="1">
    <location>
        <begin position="6"/>
        <end position="165"/>
    </location>
</feature>